<dbReference type="SUPFAM" id="SSF57783">
    <property type="entry name" value="Zinc beta-ribbon"/>
    <property type="match status" value="1"/>
</dbReference>
<dbReference type="InterPro" id="IPR011528">
    <property type="entry name" value="NERD"/>
</dbReference>
<keyword evidence="1" id="KW-0812">Transmembrane</keyword>
<proteinExistence type="predicted"/>
<keyword evidence="4" id="KW-1185">Reference proteome</keyword>
<evidence type="ECO:0000313" key="4">
    <source>
        <dbReference type="Proteomes" id="UP000316238"/>
    </source>
</evidence>
<dbReference type="InterPro" id="IPR013498">
    <property type="entry name" value="Topo_IA_Znf"/>
</dbReference>
<dbReference type="GO" id="GO:0003916">
    <property type="term" value="F:DNA topoisomerase activity"/>
    <property type="evidence" value="ECO:0007669"/>
    <property type="project" value="InterPro"/>
</dbReference>
<dbReference type="GO" id="GO:0005694">
    <property type="term" value="C:chromosome"/>
    <property type="evidence" value="ECO:0007669"/>
    <property type="project" value="InterPro"/>
</dbReference>
<sequence length="261" mass="29990">MFADFAQFVVGLLKVFWLLLPAIAIVKLLKSRRFKGMVGELRINRAIRRHLNRKVYHTFSNLLLPTTNGTTQIDHVVVSPYGIFVIETKNMQGMISGGRQERSWTQQIGAYVNSFQNPLHQNYKHTKTFHELLGINEKYIFSLIVFAGNCCFETEMPDNVVLRDEFISFIKAQKKKLLSSAQVDAAINTIKNRKLKNSFHNRRLHVKHVQAIATEKKSKYQLCPRCGAEMIVREARKGRNAGSKFWGCAKFPLCEGTRPLY</sequence>
<dbReference type="EMBL" id="NQJD01000026">
    <property type="protein sequence ID" value="TAA74453.1"/>
    <property type="molecule type" value="Genomic_DNA"/>
</dbReference>
<feature type="transmembrane region" description="Helical" evidence="1">
    <location>
        <begin position="6"/>
        <end position="29"/>
    </location>
</feature>
<comment type="caution">
    <text evidence="3">The sequence shown here is derived from an EMBL/GenBank/DDBJ whole genome shotgun (WGS) entry which is preliminary data.</text>
</comment>
<organism evidence="3 4">
    <name type="scientific">Candidatus Electronema aureum</name>
    <dbReference type="NCBI Taxonomy" id="2005002"/>
    <lineage>
        <taxon>Bacteria</taxon>
        <taxon>Pseudomonadati</taxon>
        <taxon>Thermodesulfobacteriota</taxon>
        <taxon>Desulfobulbia</taxon>
        <taxon>Desulfobulbales</taxon>
        <taxon>Desulfobulbaceae</taxon>
        <taxon>Candidatus Electronema</taxon>
    </lineage>
</organism>
<keyword evidence="1" id="KW-0472">Membrane</keyword>
<accession>A0A521G0B1</accession>
<evidence type="ECO:0000259" key="2">
    <source>
        <dbReference type="PROSITE" id="PS50965"/>
    </source>
</evidence>
<name>A0A521G0B1_9BACT</name>
<feature type="domain" description="NERD" evidence="2">
    <location>
        <begin position="35"/>
        <end position="152"/>
    </location>
</feature>
<evidence type="ECO:0000256" key="1">
    <source>
        <dbReference type="SAM" id="Phobius"/>
    </source>
</evidence>
<dbReference type="GO" id="GO:0003677">
    <property type="term" value="F:DNA binding"/>
    <property type="evidence" value="ECO:0007669"/>
    <property type="project" value="InterPro"/>
</dbReference>
<gene>
    <name evidence="3" type="ORF">CDV28_12613</name>
</gene>
<dbReference type="Pfam" id="PF01396">
    <property type="entry name" value="Zn_ribbon_Top1"/>
    <property type="match status" value="1"/>
</dbReference>
<dbReference type="Proteomes" id="UP000316238">
    <property type="component" value="Unassembled WGS sequence"/>
</dbReference>
<protein>
    <submittedName>
        <fullName evidence="3">Topoisomerase DNA binding C4 zinc finger</fullName>
    </submittedName>
</protein>
<keyword evidence="1" id="KW-1133">Transmembrane helix</keyword>
<dbReference type="Pfam" id="PF08378">
    <property type="entry name" value="NERD"/>
    <property type="match status" value="1"/>
</dbReference>
<reference evidence="3" key="1">
    <citation type="submission" date="2017-07" db="EMBL/GenBank/DDBJ databases">
        <title>The cable genome - Insights into the physiology and evolution of filamentous bacteria capable of sulfide oxidation via long distance electron transfer.</title>
        <authorList>
            <person name="Thorup C."/>
            <person name="Bjerg J.T."/>
            <person name="Schreiber L."/>
            <person name="Nielsen L.P."/>
            <person name="Kjeldsen K.U."/>
            <person name="Boesen T."/>
            <person name="Boggild A."/>
            <person name="Meysman F."/>
            <person name="Geelhoed J."/>
            <person name="Schramm A."/>
        </authorList>
    </citation>
    <scope>NUCLEOTIDE SEQUENCE [LARGE SCALE GENOMIC DNA]</scope>
    <source>
        <strain evidence="3">GS</strain>
    </source>
</reference>
<evidence type="ECO:0000313" key="3">
    <source>
        <dbReference type="EMBL" id="TAA74453.1"/>
    </source>
</evidence>
<dbReference type="GO" id="GO:0006265">
    <property type="term" value="P:DNA topological change"/>
    <property type="evidence" value="ECO:0007669"/>
    <property type="project" value="InterPro"/>
</dbReference>
<dbReference type="AlphaFoldDB" id="A0A521G0B1"/>
<dbReference type="PROSITE" id="PS50965">
    <property type="entry name" value="NERD"/>
    <property type="match status" value="1"/>
</dbReference>
<dbReference type="Gene3D" id="3.30.65.10">
    <property type="entry name" value="Bacterial Topoisomerase I, domain 1"/>
    <property type="match status" value="1"/>
</dbReference>